<dbReference type="EMBL" id="JAMSHJ010000004">
    <property type="protein sequence ID" value="KAI5416151.1"/>
    <property type="molecule type" value="Genomic_DNA"/>
</dbReference>
<dbReference type="Proteomes" id="UP001058974">
    <property type="component" value="Chromosome 4"/>
</dbReference>
<evidence type="ECO:0000313" key="1">
    <source>
        <dbReference type="EMBL" id="KAI5416151.1"/>
    </source>
</evidence>
<protein>
    <submittedName>
        <fullName evidence="1">Uncharacterized protein</fullName>
    </submittedName>
</protein>
<proteinExistence type="predicted"/>
<comment type="caution">
    <text evidence="1">The sequence shown here is derived from an EMBL/GenBank/DDBJ whole genome shotgun (WGS) entry which is preliminary data.</text>
</comment>
<name>A0A9D5AQX9_PEA</name>
<evidence type="ECO:0000313" key="2">
    <source>
        <dbReference type="Proteomes" id="UP001058974"/>
    </source>
</evidence>
<dbReference type="AlphaFoldDB" id="A0A9D5AQX9"/>
<gene>
    <name evidence="1" type="ORF">KIW84_041263</name>
</gene>
<sequence length="197" mass="22393">MSNNIDNGVNNFVSIDEGSIPMNNVIHDGSKPVNGDFTKDDDFCNASLLYEYIVIKWKYLALSRFLSKEDLSFEVDVQLLKEVIDNLERALMDCKTKVDAKVQDIVSALRRKVGEKIFHVDVTSTHMENLSFHSETSVQQWKYVLQRRLMKENEDKKENIPYGLLNSSLKLNVGKDVSVIVSNICASVNEIDLVFDG</sequence>
<reference evidence="1 2" key="1">
    <citation type="journal article" date="2022" name="Nat. Genet.">
        <title>Improved pea reference genome and pan-genome highlight genomic features and evolutionary characteristics.</title>
        <authorList>
            <person name="Yang T."/>
            <person name="Liu R."/>
            <person name="Luo Y."/>
            <person name="Hu S."/>
            <person name="Wang D."/>
            <person name="Wang C."/>
            <person name="Pandey M.K."/>
            <person name="Ge S."/>
            <person name="Xu Q."/>
            <person name="Li N."/>
            <person name="Li G."/>
            <person name="Huang Y."/>
            <person name="Saxena R.K."/>
            <person name="Ji Y."/>
            <person name="Li M."/>
            <person name="Yan X."/>
            <person name="He Y."/>
            <person name="Liu Y."/>
            <person name="Wang X."/>
            <person name="Xiang C."/>
            <person name="Varshney R.K."/>
            <person name="Ding H."/>
            <person name="Gao S."/>
            <person name="Zong X."/>
        </authorList>
    </citation>
    <scope>NUCLEOTIDE SEQUENCE [LARGE SCALE GENOMIC DNA]</scope>
    <source>
        <strain evidence="1 2">cv. Zhongwan 6</strain>
    </source>
</reference>
<keyword evidence="2" id="KW-1185">Reference proteome</keyword>
<dbReference type="Gramene" id="Psat04G0126300-T1">
    <property type="protein sequence ID" value="KAI5416151.1"/>
    <property type="gene ID" value="KIW84_041263"/>
</dbReference>
<organism evidence="1 2">
    <name type="scientific">Pisum sativum</name>
    <name type="common">Garden pea</name>
    <name type="synonym">Lathyrus oleraceus</name>
    <dbReference type="NCBI Taxonomy" id="3888"/>
    <lineage>
        <taxon>Eukaryota</taxon>
        <taxon>Viridiplantae</taxon>
        <taxon>Streptophyta</taxon>
        <taxon>Embryophyta</taxon>
        <taxon>Tracheophyta</taxon>
        <taxon>Spermatophyta</taxon>
        <taxon>Magnoliopsida</taxon>
        <taxon>eudicotyledons</taxon>
        <taxon>Gunneridae</taxon>
        <taxon>Pentapetalae</taxon>
        <taxon>rosids</taxon>
        <taxon>fabids</taxon>
        <taxon>Fabales</taxon>
        <taxon>Fabaceae</taxon>
        <taxon>Papilionoideae</taxon>
        <taxon>50 kb inversion clade</taxon>
        <taxon>NPAAA clade</taxon>
        <taxon>Hologalegina</taxon>
        <taxon>IRL clade</taxon>
        <taxon>Fabeae</taxon>
        <taxon>Lathyrus</taxon>
    </lineage>
</organism>
<accession>A0A9D5AQX9</accession>